<reference evidence="3" key="1">
    <citation type="submission" date="2020-05" db="UniProtKB">
        <authorList>
            <consortium name="EnsemblMetazoa"/>
        </authorList>
    </citation>
    <scope>IDENTIFICATION</scope>
    <source>
        <strain evidence="3">FUMOZ</strain>
    </source>
</reference>
<sequence length="436" mass="50254">MPYAVVETTDTLGNKELLAAPESWIQEQDDGKQYLCWPNVRNITTLNALLQNDCSVPSLMWEKHECMVKRHNIVSLELATKAIEGIQRQSEKKTSPVRRVVHKSPDIDAHRMRSSVPAKNARERHSAGQSNDSIPVEENAQEPSHDFPSDPLDETRLSAKVSKMFNELKNLIDSNQEEMTKKMNEGFYRVQKSMATLMHQRTGQPLASTSTVSPTSNRNENLDIRPLKTIEEMNDFEERLKDEDYRKQVRNWIESVVSYERNPECRMMEILDLLFDRHLLPNFSWTGASAKGVKKHAFGEYRNIILLFTYAGTTSMHRADKTFVANFFKKKLRHAPIRAVLLKGMRRCVPHSPAPRSIIGRKRVKNIGEMDSSAKYVKISKVVYENVDRDDCSDEDKNDIHQFVVDHEYTDFKRLQHDSANDLQPTLFMSAEDESE</sequence>
<dbReference type="VEuPathDB" id="VectorBase:AFUN2_002477"/>
<dbReference type="STRING" id="62324.A0A4Y0BPV9"/>
<evidence type="ECO:0000256" key="1">
    <source>
        <dbReference type="SAM" id="MobiDB-lite"/>
    </source>
</evidence>
<dbReference type="VEuPathDB" id="VectorBase:AFUN021415"/>
<name>A0A4Y0BPV9_ANOFN</name>
<organism evidence="3">
    <name type="scientific">Anopheles funestus</name>
    <name type="common">African malaria mosquito</name>
    <dbReference type="NCBI Taxonomy" id="62324"/>
    <lineage>
        <taxon>Eukaryota</taxon>
        <taxon>Metazoa</taxon>
        <taxon>Ecdysozoa</taxon>
        <taxon>Arthropoda</taxon>
        <taxon>Hexapoda</taxon>
        <taxon>Insecta</taxon>
        <taxon>Pterygota</taxon>
        <taxon>Neoptera</taxon>
        <taxon>Endopterygota</taxon>
        <taxon>Diptera</taxon>
        <taxon>Nematocera</taxon>
        <taxon>Culicoidea</taxon>
        <taxon>Culicidae</taxon>
        <taxon>Anophelinae</taxon>
        <taxon>Anopheles</taxon>
    </lineage>
</organism>
<accession>A0A4Y0BPV9</accession>
<feature type="compositionally biased region" description="Basic and acidic residues" evidence="1">
    <location>
        <begin position="143"/>
        <end position="153"/>
    </location>
</feature>
<feature type="domain" description="DUF4806" evidence="2">
    <location>
        <begin position="223"/>
        <end position="309"/>
    </location>
</feature>
<protein>
    <submittedName>
        <fullName evidence="3">DUF4806 domain-containing protein</fullName>
    </submittedName>
</protein>
<proteinExistence type="predicted"/>
<evidence type="ECO:0000313" key="3">
    <source>
        <dbReference type="EnsemblMetazoa" id="AFUN021415-PA"/>
    </source>
</evidence>
<dbReference type="Pfam" id="PF16064">
    <property type="entry name" value="DUF4806"/>
    <property type="match status" value="1"/>
</dbReference>
<dbReference type="EnsemblMetazoa" id="AFUN021415-RA">
    <property type="protein sequence ID" value="AFUN021415-PA"/>
    <property type="gene ID" value="AFUN021415"/>
</dbReference>
<dbReference type="AlphaFoldDB" id="A0A4Y0BPV9"/>
<feature type="region of interest" description="Disordered" evidence="1">
    <location>
        <begin position="86"/>
        <end position="153"/>
    </location>
</feature>
<evidence type="ECO:0000259" key="2">
    <source>
        <dbReference type="Pfam" id="PF16064"/>
    </source>
</evidence>
<dbReference type="InterPro" id="IPR032071">
    <property type="entry name" value="DUF4806"/>
</dbReference>